<dbReference type="EMBL" id="JAAOAR010000699">
    <property type="protein sequence ID" value="KAF5575072.1"/>
    <property type="molecule type" value="Genomic_DNA"/>
</dbReference>
<protein>
    <submittedName>
        <fullName evidence="1">Uncharacterized protein</fullName>
    </submittedName>
</protein>
<accession>A0A8H5KKV0</accession>
<evidence type="ECO:0000313" key="1">
    <source>
        <dbReference type="EMBL" id="KAF5575072.1"/>
    </source>
</evidence>
<evidence type="ECO:0000313" key="2">
    <source>
        <dbReference type="Proteomes" id="UP000544095"/>
    </source>
</evidence>
<organism evidence="1 2">
    <name type="scientific">Fusarium pseudoanthophilum</name>
    <dbReference type="NCBI Taxonomy" id="48495"/>
    <lineage>
        <taxon>Eukaryota</taxon>
        <taxon>Fungi</taxon>
        <taxon>Dikarya</taxon>
        <taxon>Ascomycota</taxon>
        <taxon>Pezizomycotina</taxon>
        <taxon>Sordariomycetes</taxon>
        <taxon>Hypocreomycetidae</taxon>
        <taxon>Hypocreales</taxon>
        <taxon>Nectriaceae</taxon>
        <taxon>Fusarium</taxon>
        <taxon>Fusarium fujikuroi species complex</taxon>
    </lineage>
</organism>
<name>A0A8H5KKV0_9HYPO</name>
<dbReference type="Proteomes" id="UP000544095">
    <property type="component" value="Unassembled WGS sequence"/>
</dbReference>
<comment type="caution">
    <text evidence="1">The sequence shown here is derived from an EMBL/GenBank/DDBJ whole genome shotgun (WGS) entry which is preliminary data.</text>
</comment>
<keyword evidence="2" id="KW-1185">Reference proteome</keyword>
<gene>
    <name evidence="1" type="ORF">FPANT_11478</name>
</gene>
<dbReference type="AlphaFoldDB" id="A0A8H5KKV0"/>
<proteinExistence type="predicted"/>
<reference evidence="1 2" key="1">
    <citation type="submission" date="2020-05" db="EMBL/GenBank/DDBJ databases">
        <title>Identification and distribution of gene clusters putatively required for synthesis of sphingolipid metabolism inhibitors in phylogenetically diverse species of the filamentous fungus Fusarium.</title>
        <authorList>
            <person name="Kim H.-S."/>
            <person name="Busman M."/>
            <person name="Brown D.W."/>
            <person name="Divon H."/>
            <person name="Uhlig S."/>
            <person name="Proctor R.H."/>
        </authorList>
    </citation>
    <scope>NUCLEOTIDE SEQUENCE [LARGE SCALE GENOMIC DNA]</scope>
    <source>
        <strain evidence="1 2">NRRL 25211</strain>
    </source>
</reference>
<sequence>MTALTLSNQHLAGSATESLATWHSLYECREIEAFHEGHGMKATLSRLKVLFDRVLSQVKAAEFLCDPHMLLYIWKRDVLVGAFLQSPRLRLRDLAFKGSDHLMVLVDSLFSILNSTPLDLKNSLGLGFWRYMRILGSQFGNDHFAVLNLGIYYNRTGGNIWGLGVDEDLQARYKHYLPVSNGSYRPSIATTSPEHQGVSMSDEQLGGLGCCTWFEREAAQGKLKYATVTRALTFALEQLDYDFHEKATTEALDLRKRKKIRKQRSAARKRVRLGLLRESDAGAAVIFFTNPDGIASIYRFMDEAIEIL</sequence>